<dbReference type="InterPro" id="IPR036866">
    <property type="entry name" value="RibonucZ/Hydroxyglut_hydro"/>
</dbReference>
<dbReference type="SMART" id="SM00849">
    <property type="entry name" value="Lactamase_B"/>
    <property type="match status" value="1"/>
</dbReference>
<feature type="transmembrane region" description="Helical" evidence="7">
    <location>
        <begin position="26"/>
        <end position="44"/>
    </location>
</feature>
<dbReference type="InterPro" id="IPR001279">
    <property type="entry name" value="Metallo-B-lactamas"/>
</dbReference>
<organism evidence="9 10">
    <name type="scientific">Castellaniella defragrans</name>
    <name type="common">Alcaligenes defragrans</name>
    <dbReference type="NCBI Taxonomy" id="75697"/>
    <lineage>
        <taxon>Bacteria</taxon>
        <taxon>Pseudomonadati</taxon>
        <taxon>Pseudomonadota</taxon>
        <taxon>Betaproteobacteria</taxon>
        <taxon>Burkholderiales</taxon>
        <taxon>Alcaligenaceae</taxon>
        <taxon>Castellaniella</taxon>
    </lineage>
</organism>
<evidence type="ECO:0000256" key="4">
    <source>
        <dbReference type="ARBA" id="ARBA00022989"/>
    </source>
</evidence>
<keyword evidence="2" id="KW-1003">Cell membrane</keyword>
<comment type="caution">
    <text evidence="9">The sequence shown here is derived from an EMBL/GenBank/DDBJ whole genome shotgun (WGS) entry which is preliminary data.</text>
</comment>
<feature type="domain" description="Metallo-beta-lactamase" evidence="8">
    <location>
        <begin position="749"/>
        <end position="927"/>
    </location>
</feature>
<dbReference type="InterPro" id="IPR025405">
    <property type="entry name" value="DUF4131"/>
</dbReference>
<dbReference type="Pfam" id="PF13567">
    <property type="entry name" value="DUF4131"/>
    <property type="match status" value="1"/>
</dbReference>
<evidence type="ECO:0000256" key="2">
    <source>
        <dbReference type="ARBA" id="ARBA00022475"/>
    </source>
</evidence>
<comment type="subcellular location">
    <subcellularLocation>
        <location evidence="1">Cell membrane</location>
        <topology evidence="1">Multi-pass membrane protein</topology>
    </subcellularLocation>
</comment>
<evidence type="ECO:0000259" key="8">
    <source>
        <dbReference type="SMART" id="SM00849"/>
    </source>
</evidence>
<dbReference type="PROSITE" id="PS51257">
    <property type="entry name" value="PROKAR_LIPOPROTEIN"/>
    <property type="match status" value="1"/>
</dbReference>
<feature type="transmembrane region" description="Helical" evidence="7">
    <location>
        <begin position="348"/>
        <end position="366"/>
    </location>
</feature>
<feature type="transmembrane region" description="Helical" evidence="7">
    <location>
        <begin position="92"/>
        <end position="113"/>
    </location>
</feature>
<evidence type="ECO:0000256" key="5">
    <source>
        <dbReference type="ARBA" id="ARBA00023136"/>
    </source>
</evidence>
<feature type="transmembrane region" description="Helical" evidence="7">
    <location>
        <begin position="529"/>
        <end position="548"/>
    </location>
</feature>
<dbReference type="EMBL" id="JACHIB010000002">
    <property type="protein sequence ID" value="MBB6082254.1"/>
    <property type="molecule type" value="Genomic_DNA"/>
</dbReference>
<dbReference type="Gene3D" id="3.60.15.10">
    <property type="entry name" value="Ribonuclease Z/Hydroxyacylglutathione hydrolase-like"/>
    <property type="match status" value="1"/>
</dbReference>
<dbReference type="Pfam" id="PF00753">
    <property type="entry name" value="Lactamase_B"/>
    <property type="match status" value="1"/>
</dbReference>
<feature type="compositionally biased region" description="Acidic residues" evidence="6">
    <location>
        <begin position="485"/>
        <end position="496"/>
    </location>
</feature>
<evidence type="ECO:0000256" key="6">
    <source>
        <dbReference type="SAM" id="MobiDB-lite"/>
    </source>
</evidence>
<keyword evidence="4 7" id="KW-1133">Transmembrane helix</keyword>
<evidence type="ECO:0000256" key="3">
    <source>
        <dbReference type="ARBA" id="ARBA00022692"/>
    </source>
</evidence>
<feature type="transmembrane region" description="Helical" evidence="7">
    <location>
        <begin position="304"/>
        <end position="327"/>
    </location>
</feature>
<reference evidence="9 10" key="1">
    <citation type="submission" date="2020-08" db="EMBL/GenBank/DDBJ databases">
        <title>Genomic Encyclopedia of Type Strains, Phase IV (KMG-IV): sequencing the most valuable type-strain genomes for metagenomic binning, comparative biology and taxonomic classification.</title>
        <authorList>
            <person name="Goeker M."/>
        </authorList>
    </citation>
    <scope>NUCLEOTIDE SEQUENCE [LARGE SCALE GENOMIC DNA]</scope>
    <source>
        <strain evidence="9 10">DSM 12141</strain>
    </source>
</reference>
<feature type="transmembrane region" description="Helical" evidence="7">
    <location>
        <begin position="407"/>
        <end position="427"/>
    </location>
</feature>
<evidence type="ECO:0000256" key="7">
    <source>
        <dbReference type="SAM" id="Phobius"/>
    </source>
</evidence>
<dbReference type="SUPFAM" id="SSF56281">
    <property type="entry name" value="Metallo-hydrolase/oxidoreductase"/>
    <property type="match status" value="1"/>
</dbReference>
<gene>
    <name evidence="9" type="ORF">HNR28_000274</name>
</gene>
<dbReference type="InterPro" id="IPR035681">
    <property type="entry name" value="ComA-like_MBL"/>
</dbReference>
<evidence type="ECO:0000256" key="1">
    <source>
        <dbReference type="ARBA" id="ARBA00004651"/>
    </source>
</evidence>
<dbReference type="NCBIfam" id="TIGR00360">
    <property type="entry name" value="ComEC_N-term"/>
    <property type="match status" value="1"/>
</dbReference>
<dbReference type="GO" id="GO:0005886">
    <property type="term" value="C:plasma membrane"/>
    <property type="evidence" value="ECO:0007669"/>
    <property type="project" value="UniProtKB-SubCell"/>
</dbReference>
<dbReference type="RefSeq" id="WP_151025203.1">
    <property type="nucleotide sequence ID" value="NZ_JACHIB010000002.1"/>
</dbReference>
<dbReference type="Pfam" id="PF03772">
    <property type="entry name" value="Competence"/>
    <property type="match status" value="2"/>
</dbReference>
<proteinExistence type="predicted"/>
<accession>A0A7W9TK85</accession>
<dbReference type="CDD" id="cd07731">
    <property type="entry name" value="ComA-like_MBL-fold"/>
    <property type="match status" value="1"/>
</dbReference>
<dbReference type="InterPro" id="IPR052159">
    <property type="entry name" value="Competence_DNA_uptake"/>
</dbReference>
<dbReference type="PANTHER" id="PTHR30619">
    <property type="entry name" value="DNA INTERNALIZATION/COMPETENCE PROTEIN COMEC/REC2"/>
    <property type="match status" value="1"/>
</dbReference>
<protein>
    <submittedName>
        <fullName evidence="9">Competence protein ComEC</fullName>
    </submittedName>
</protein>
<keyword evidence="5 7" id="KW-0472">Membrane</keyword>
<evidence type="ECO:0000313" key="9">
    <source>
        <dbReference type="EMBL" id="MBB6082254.1"/>
    </source>
</evidence>
<dbReference type="Proteomes" id="UP000541136">
    <property type="component" value="Unassembled WGS sequence"/>
</dbReference>
<dbReference type="PANTHER" id="PTHR30619:SF1">
    <property type="entry name" value="RECOMBINATION PROTEIN 2"/>
    <property type="match status" value="1"/>
</dbReference>
<name>A0A7W9TK85_CASDE</name>
<dbReference type="AlphaFoldDB" id="A0A7W9TK85"/>
<evidence type="ECO:0000313" key="10">
    <source>
        <dbReference type="Proteomes" id="UP000541136"/>
    </source>
</evidence>
<dbReference type="InterPro" id="IPR004477">
    <property type="entry name" value="ComEC_N"/>
</dbReference>
<feature type="region of interest" description="Disordered" evidence="6">
    <location>
        <begin position="438"/>
        <end position="523"/>
    </location>
</feature>
<sequence length="1047" mass="110770">MLGRAMTAAGLGGVLGAHRLADLPGGGALALVSCMAGLAAWAAWRAGRGTVRNGGAMRRVGACWAERPGAADHRAGPMESAWRRGSGPGRGVLLRASILCLLSAWAGFVFTVLCAQARLAQALADGNVDRVSRVTLRVDSLPRLRPDLVAFEAVVLDAHPGGVPERVRVRWPAAGWRGPYAPARPPDPPFPEVRPGQVWRMALVLRPVRAAQNRHAFDAEAHAFAAGIRAQGTVRGTPEWLRDEDWAGLSVIAGRARHAVREAMAPHLQGLRYGPVLRALAIGDQDGVDDADWAVFNRTGITHLVSISGSHITLLAGAGGLAVYGLWRRLRWRGRCLAERWPARRAGALAALLVAWLYCLLAGWGVPARRTFMMLAVVAGAQTLQLRVSGSRVLALAAAAVVLTDPWAVLAGGFWLSFLAVAVLLAVSARAENAGEDGAAGERLLGDDRTGNEPVGNEPVGNEPAGNESSGNEPIRNGRAGGEQAGDEQAGDEQAGDEQAGGGQAGNRAAAVPRSAPGARPAERRRDRWLRGLMLAARLQWAITWALAPPLAWTFHEVSLVSPLANAYAIPVIELLVTPLSLLLAGVALVPGLDAVAAGLAWLAHGTLVLMMRPTEWLAALPAWPVPAGPAWLYLLALAGAAVALWPGGGSGGRPSGERMAGPFGEPAEAGRTAFAVPGRGGDGETMAASHYGAAAHWTAPSRRRARGWADPLRRRRAWAWLALLPMLLWPPARPADGEWDLRALDVGQGSALLVRTARHTLLFDAGARHARDADEGVRTIVPALKALGVRRLDALVVSHADLDHAGGVRSVLAAVPVAQAFASFDLDAWLRAETRKLGAADTPLPRAAAPCRFGDRWRLDGVEFEFLWPLDVRARRPGAEANAGSCVLRVRGAHHSLLLTGDIEIRAETALVERGLTPADVVVAAHHGSRTSSSAAFVGAAAARHVIFQAGAWNRHGHPDTGVLERWRRAGATLWRTDLQGGIDARSRAEGLTLSSVLESSRRHWHGREVFHGMGAALRDEPRPGGQAAVQFFGPGTRDVSICKPG</sequence>
<keyword evidence="3 7" id="KW-0812">Transmembrane</keyword>